<sequence length="116" mass="12723">MPQFRNNRGSIAFSNIRNFLLLRATRTQLPLFHYASAVRFGFTTVAPPLHHRYTAAAPPLHRRGGCFGAAAASSSSLSNHHHSSSAPFVPPAPPLHCHFTVDEIVPAPLHLRLLRA</sequence>
<gene>
    <name evidence="1" type="ORF">DEO72_LG3g2071</name>
</gene>
<reference evidence="1 2" key="1">
    <citation type="submission" date="2019-04" db="EMBL/GenBank/DDBJ databases">
        <title>An improved genome assembly and genetic linkage map for asparagus bean, Vigna unguiculata ssp. sesquipedialis.</title>
        <authorList>
            <person name="Xia Q."/>
            <person name="Zhang R."/>
            <person name="Dong Y."/>
        </authorList>
    </citation>
    <scope>NUCLEOTIDE SEQUENCE [LARGE SCALE GENOMIC DNA]</scope>
    <source>
        <tissue evidence="1">Leaf</tissue>
    </source>
</reference>
<dbReference type="Proteomes" id="UP000501690">
    <property type="component" value="Linkage Group LG3"/>
</dbReference>
<evidence type="ECO:0000313" key="2">
    <source>
        <dbReference type="Proteomes" id="UP000501690"/>
    </source>
</evidence>
<organism evidence="1 2">
    <name type="scientific">Vigna unguiculata</name>
    <name type="common">Cowpea</name>
    <dbReference type="NCBI Taxonomy" id="3917"/>
    <lineage>
        <taxon>Eukaryota</taxon>
        <taxon>Viridiplantae</taxon>
        <taxon>Streptophyta</taxon>
        <taxon>Embryophyta</taxon>
        <taxon>Tracheophyta</taxon>
        <taxon>Spermatophyta</taxon>
        <taxon>Magnoliopsida</taxon>
        <taxon>eudicotyledons</taxon>
        <taxon>Gunneridae</taxon>
        <taxon>Pentapetalae</taxon>
        <taxon>rosids</taxon>
        <taxon>fabids</taxon>
        <taxon>Fabales</taxon>
        <taxon>Fabaceae</taxon>
        <taxon>Papilionoideae</taxon>
        <taxon>50 kb inversion clade</taxon>
        <taxon>NPAAA clade</taxon>
        <taxon>indigoferoid/millettioid clade</taxon>
        <taxon>Phaseoleae</taxon>
        <taxon>Vigna</taxon>
    </lineage>
</organism>
<protein>
    <submittedName>
        <fullName evidence="1">Uncharacterized protein</fullName>
    </submittedName>
</protein>
<dbReference type="AlphaFoldDB" id="A0A4D6LGT7"/>
<name>A0A4D6LGT7_VIGUN</name>
<accession>A0A4D6LGT7</accession>
<keyword evidence="2" id="KW-1185">Reference proteome</keyword>
<proteinExistence type="predicted"/>
<evidence type="ECO:0000313" key="1">
    <source>
        <dbReference type="EMBL" id="QCD87535.1"/>
    </source>
</evidence>
<dbReference type="EMBL" id="CP039347">
    <property type="protein sequence ID" value="QCD87535.1"/>
    <property type="molecule type" value="Genomic_DNA"/>
</dbReference>